<keyword evidence="2" id="KW-1185">Reference proteome</keyword>
<evidence type="ECO:0000313" key="2">
    <source>
        <dbReference type="Proteomes" id="UP000789920"/>
    </source>
</evidence>
<reference evidence="1" key="1">
    <citation type="submission" date="2021-06" db="EMBL/GenBank/DDBJ databases">
        <authorList>
            <person name="Kallberg Y."/>
            <person name="Tangrot J."/>
            <person name="Rosling A."/>
        </authorList>
    </citation>
    <scope>NUCLEOTIDE SEQUENCE</scope>
    <source>
        <strain evidence="1">MA461A</strain>
    </source>
</reference>
<name>A0ACA9RRP6_9GLOM</name>
<comment type="caution">
    <text evidence="1">The sequence shown here is derived from an EMBL/GenBank/DDBJ whole genome shotgun (WGS) entry which is preliminary data.</text>
</comment>
<organism evidence="1 2">
    <name type="scientific">Racocetra persica</name>
    <dbReference type="NCBI Taxonomy" id="160502"/>
    <lineage>
        <taxon>Eukaryota</taxon>
        <taxon>Fungi</taxon>
        <taxon>Fungi incertae sedis</taxon>
        <taxon>Mucoromycota</taxon>
        <taxon>Glomeromycotina</taxon>
        <taxon>Glomeromycetes</taxon>
        <taxon>Diversisporales</taxon>
        <taxon>Gigasporaceae</taxon>
        <taxon>Racocetra</taxon>
    </lineage>
</organism>
<accession>A0ACA9RRP6</accession>
<gene>
    <name evidence="1" type="ORF">RPERSI_LOCUS22074</name>
</gene>
<dbReference type="EMBL" id="CAJVQC010066006">
    <property type="protein sequence ID" value="CAG8806032.1"/>
    <property type="molecule type" value="Genomic_DNA"/>
</dbReference>
<sequence>DPIVIYELKIKICRHCIVDALISRQQFEKNYLSKSADRTYKEKTIKAIYFVDFMQLRGSYLSFDLWYSSSSSHVLFFFEKDIERFVNELSQIKDDDVYNWLQEKGKVVHQYQKNILIAKYPLINDKNIEMMLDRSSFY</sequence>
<feature type="non-terminal residue" evidence="1">
    <location>
        <position position="138"/>
    </location>
</feature>
<proteinExistence type="predicted"/>
<protein>
    <submittedName>
        <fullName evidence="1">20467_t:CDS:1</fullName>
    </submittedName>
</protein>
<evidence type="ECO:0000313" key="1">
    <source>
        <dbReference type="EMBL" id="CAG8806032.1"/>
    </source>
</evidence>
<dbReference type="Proteomes" id="UP000789920">
    <property type="component" value="Unassembled WGS sequence"/>
</dbReference>
<feature type="non-terminal residue" evidence="1">
    <location>
        <position position="1"/>
    </location>
</feature>